<dbReference type="InterPro" id="IPR007709">
    <property type="entry name" value="N-FG_amidohydro"/>
</dbReference>
<protein>
    <submittedName>
        <fullName evidence="1">Predicted N-formylglutamate amidohydrolase</fullName>
    </submittedName>
</protein>
<evidence type="ECO:0000313" key="1">
    <source>
        <dbReference type="EMBL" id="SEV89116.1"/>
    </source>
</evidence>
<dbReference type="STRING" id="1267423.SAMN05216290_0500"/>
<dbReference type="EMBL" id="FOIR01000001">
    <property type="protein sequence ID" value="SEV89116.1"/>
    <property type="molecule type" value="Genomic_DNA"/>
</dbReference>
<dbReference type="Proteomes" id="UP000199437">
    <property type="component" value="Unassembled WGS sequence"/>
</dbReference>
<evidence type="ECO:0000313" key="2">
    <source>
        <dbReference type="Proteomes" id="UP000199437"/>
    </source>
</evidence>
<dbReference type="AlphaFoldDB" id="A0A1I0ML97"/>
<reference evidence="2" key="1">
    <citation type="submission" date="2016-10" db="EMBL/GenBank/DDBJ databases">
        <authorList>
            <person name="Varghese N."/>
            <person name="Submissions S."/>
        </authorList>
    </citation>
    <scope>NUCLEOTIDE SEQUENCE [LARGE SCALE GENOMIC DNA]</scope>
    <source>
        <strain evidence="2">CGMCC 1.12402</strain>
    </source>
</reference>
<keyword evidence="2" id="KW-1185">Reference proteome</keyword>
<dbReference type="SUPFAM" id="SSF53187">
    <property type="entry name" value="Zn-dependent exopeptidases"/>
    <property type="match status" value="1"/>
</dbReference>
<dbReference type="GeneID" id="99985260"/>
<accession>A0A1I0ML97</accession>
<dbReference type="Gene3D" id="3.40.630.40">
    <property type="entry name" value="Zn-dependent exopeptidases"/>
    <property type="match status" value="1"/>
</dbReference>
<sequence length="236" mass="27268">MSRRSFLITCEHAGNYVPNNYRYLFLGSEPVLESHRGYDIGAGEVAQFLADSLKLPLYVHMVSRLLVDVNRSKFNPELYSDYSRGLDSVVKKFLIKRYYTAYRQPVYEWIKGHARKTDSVAHFSIHSFTPMLNGEVRTADIGLLYDEKRKNEVDLAQALEAQLKAYLPQVIIKHNYPYKGTADGFTTHLRKEFKGENYMGLEIEVNQKYHHRTEMQAIKEGLRLAIKSVMEPVNVA</sequence>
<proteinExistence type="predicted"/>
<dbReference type="GO" id="GO:0016787">
    <property type="term" value="F:hydrolase activity"/>
    <property type="evidence" value="ECO:0007669"/>
    <property type="project" value="UniProtKB-KW"/>
</dbReference>
<dbReference type="RefSeq" id="WP_090256808.1">
    <property type="nucleotide sequence ID" value="NZ_FOIR01000001.1"/>
</dbReference>
<organism evidence="1 2">
    <name type="scientific">Roseivirga pacifica</name>
    <dbReference type="NCBI Taxonomy" id="1267423"/>
    <lineage>
        <taxon>Bacteria</taxon>
        <taxon>Pseudomonadati</taxon>
        <taxon>Bacteroidota</taxon>
        <taxon>Cytophagia</taxon>
        <taxon>Cytophagales</taxon>
        <taxon>Roseivirgaceae</taxon>
        <taxon>Roseivirga</taxon>
    </lineage>
</organism>
<dbReference type="Pfam" id="PF05013">
    <property type="entry name" value="FGase"/>
    <property type="match status" value="1"/>
</dbReference>
<dbReference type="OrthoDB" id="9815326at2"/>
<gene>
    <name evidence="1" type="ORF">SAMN05216290_0500</name>
</gene>
<name>A0A1I0ML97_9BACT</name>
<keyword evidence="1" id="KW-0378">Hydrolase</keyword>